<accession>A0ABQ9YJD5</accession>
<comment type="caution">
    <text evidence="1">The sequence shown here is derived from an EMBL/GenBank/DDBJ whole genome shotgun (WGS) entry which is preliminary data.</text>
</comment>
<evidence type="ECO:0000313" key="1">
    <source>
        <dbReference type="EMBL" id="KAK2963694.1"/>
    </source>
</evidence>
<protein>
    <submittedName>
        <fullName evidence="1">Uncharacterized protein</fullName>
    </submittedName>
</protein>
<dbReference type="EMBL" id="JARBJD010000005">
    <property type="protein sequence ID" value="KAK2963694.1"/>
    <property type="molecule type" value="Genomic_DNA"/>
</dbReference>
<dbReference type="Gene3D" id="1.10.472.10">
    <property type="entry name" value="Cyclin-like"/>
    <property type="match status" value="1"/>
</dbReference>
<reference evidence="1 2" key="1">
    <citation type="journal article" date="2022" name="bioRxiv">
        <title>Genomics of Preaxostyla Flagellates Illuminates Evolutionary Transitions and the Path Towards Mitochondrial Loss.</title>
        <authorList>
            <person name="Novak L.V.F."/>
            <person name="Treitli S.C."/>
            <person name="Pyrih J."/>
            <person name="Halakuc P."/>
            <person name="Pipaliya S.V."/>
            <person name="Vacek V."/>
            <person name="Brzon O."/>
            <person name="Soukal P."/>
            <person name="Eme L."/>
            <person name="Dacks J.B."/>
            <person name="Karnkowska A."/>
            <person name="Elias M."/>
            <person name="Hampl V."/>
        </authorList>
    </citation>
    <scope>NUCLEOTIDE SEQUENCE [LARGE SCALE GENOMIC DNA]</scope>
    <source>
        <strain evidence="1">NAU3</strain>
        <tissue evidence="1">Gut</tissue>
    </source>
</reference>
<dbReference type="Proteomes" id="UP001281761">
    <property type="component" value="Unassembled WGS sequence"/>
</dbReference>
<keyword evidence="2" id="KW-1185">Reference proteome</keyword>
<name>A0ABQ9YJD5_9EUKA</name>
<evidence type="ECO:0000313" key="2">
    <source>
        <dbReference type="Proteomes" id="UP001281761"/>
    </source>
</evidence>
<gene>
    <name evidence="1" type="ORF">BLNAU_1259</name>
</gene>
<proteinExistence type="predicted"/>
<organism evidence="1 2">
    <name type="scientific">Blattamonas nauphoetae</name>
    <dbReference type="NCBI Taxonomy" id="2049346"/>
    <lineage>
        <taxon>Eukaryota</taxon>
        <taxon>Metamonada</taxon>
        <taxon>Preaxostyla</taxon>
        <taxon>Oxymonadida</taxon>
        <taxon>Blattamonas</taxon>
    </lineage>
</organism>
<sequence length="247" mass="28136">MMCSEKFIQTLQTNLDPPNSNEKVGFEQMLLAYGIVIPMILSSPSPIQPEFEDSSFRKFTLVSINPSLNHIHSTPPHHVEHPDLSSLKLLRQMTPAGSSKFLFIFASALYQLSDDINFSFPSQRELMSVLNRIFSRLDGQLTLTRGEAVVALCILLNFVFRTSKEEDTSKRKALLNRHNYGTVLVVSLLVTLKLMRDTPPRNSWWCDIYCLPLHTVCESEIALLNQADFHLYPNADIFMFLSQILSK</sequence>